<dbReference type="SUPFAM" id="SSF53850">
    <property type="entry name" value="Periplasmic binding protein-like II"/>
    <property type="match status" value="1"/>
</dbReference>
<dbReference type="Gene3D" id="3.40.190.10">
    <property type="entry name" value="Periplasmic binding protein-like II"/>
    <property type="match status" value="1"/>
</dbReference>
<evidence type="ECO:0000256" key="6">
    <source>
        <dbReference type="ARBA" id="ARBA00022448"/>
    </source>
</evidence>
<dbReference type="Proteomes" id="UP001596505">
    <property type="component" value="Unassembled WGS sequence"/>
</dbReference>
<comment type="function">
    <text evidence="1">Part of the ABC transporter complex GsiABCD involved in glutathione import. Binds glutathione.</text>
</comment>
<evidence type="ECO:0000256" key="3">
    <source>
        <dbReference type="ARBA" id="ARBA00004418"/>
    </source>
</evidence>
<keyword evidence="11" id="KW-1185">Reference proteome</keyword>
<evidence type="ECO:0000256" key="2">
    <source>
        <dbReference type="ARBA" id="ARBA00004193"/>
    </source>
</evidence>
<comment type="subcellular location">
    <subcellularLocation>
        <location evidence="2">Cell membrane</location>
        <topology evidence="2">Lipid-anchor</topology>
    </subcellularLocation>
    <subcellularLocation>
        <location evidence="3">Periplasm</location>
    </subcellularLocation>
</comment>
<reference evidence="11" key="1">
    <citation type="journal article" date="2019" name="Int. J. Syst. Evol. Microbiol.">
        <title>The Global Catalogue of Microorganisms (GCM) 10K type strain sequencing project: providing services to taxonomists for standard genome sequencing and annotation.</title>
        <authorList>
            <consortium name="The Broad Institute Genomics Platform"/>
            <consortium name="The Broad Institute Genome Sequencing Center for Infectious Disease"/>
            <person name="Wu L."/>
            <person name="Ma J."/>
        </authorList>
    </citation>
    <scope>NUCLEOTIDE SEQUENCE [LARGE SCALE GENOMIC DNA]</scope>
    <source>
        <strain evidence="11">CGMCC 1.16305</strain>
    </source>
</reference>
<dbReference type="PROSITE" id="PS01040">
    <property type="entry name" value="SBP_BACTERIAL_5"/>
    <property type="match status" value="1"/>
</dbReference>
<dbReference type="Pfam" id="PF00496">
    <property type="entry name" value="SBP_bac_5"/>
    <property type="match status" value="1"/>
</dbReference>
<evidence type="ECO:0000256" key="5">
    <source>
        <dbReference type="ARBA" id="ARBA00017393"/>
    </source>
</evidence>
<comment type="caution">
    <text evidence="10">The sequence shown here is derived from an EMBL/GenBank/DDBJ whole genome shotgun (WGS) entry which is preliminary data.</text>
</comment>
<organism evidence="10 11">
    <name type="scientific">Scopulibacillus cellulosilyticus</name>
    <dbReference type="NCBI Taxonomy" id="2665665"/>
    <lineage>
        <taxon>Bacteria</taxon>
        <taxon>Bacillati</taxon>
        <taxon>Bacillota</taxon>
        <taxon>Bacilli</taxon>
        <taxon>Bacillales</taxon>
        <taxon>Sporolactobacillaceae</taxon>
        <taxon>Scopulibacillus</taxon>
    </lineage>
</organism>
<sequence length="528" mass="58955">MKRRLFIIFSILIILSLVLAGCGSKGASGSKEGSGTSVKKKGKDITIAVQSNFISMDPQDTNDTQGYSAQKTMMEGLLGFDKNMKVIPVLAKSYKVSDDAKEFTFYLRKGIKFQDGTPFNAEAVKVNIDRVSNPANKLKRYSLFSLVKETKVINDYTVEVILKKPFGAMINNFAHPAGMMMSPKAIKKYGKDIGRHPVGTGPYEFVDWKQGDHLTVKKNPHYWRKGYPKLNSITFKPVPENGSRIDMLKTGEADFIYPVPTEEAKKINGKNGIEMISKPSIVVDYMSMNTMKKPFNNLKVRQAINYAINKPAFLKVVLNGYGQPLDSVLAPQVQFYSKQNVYKYDPEKAKKLLKEAGYGDGFTATLWGDNNSQAMKAMQFIQQQLGLVNIKVKVTPMESGTMDNKIWSVQNPKDADIQLYYGGWSPSTGDADWGIRPLLGGESFPPNSYNTAYYKNDKVDQLINQALQTADPKVRGEAYKKAQADIWKDAPWAFLATANTMFAKQSYLKGIYLLPDGSLDVNQAEIKN</sequence>
<evidence type="ECO:0000256" key="7">
    <source>
        <dbReference type="ARBA" id="ARBA00022729"/>
    </source>
</evidence>
<dbReference type="InterPro" id="IPR000914">
    <property type="entry name" value="SBP_5_dom"/>
</dbReference>
<feature type="domain" description="Solute-binding protein family 5" evidence="9">
    <location>
        <begin position="85"/>
        <end position="441"/>
    </location>
</feature>
<dbReference type="InterPro" id="IPR023765">
    <property type="entry name" value="SBP_5_CS"/>
</dbReference>
<evidence type="ECO:0000313" key="10">
    <source>
        <dbReference type="EMBL" id="MFC7395429.1"/>
    </source>
</evidence>
<proteinExistence type="inferred from homology"/>
<accession>A0ABW2Q278</accession>
<dbReference type="PROSITE" id="PS51257">
    <property type="entry name" value="PROKAR_LIPOPROTEIN"/>
    <property type="match status" value="1"/>
</dbReference>
<gene>
    <name evidence="10" type="ORF">ACFQRG_21205</name>
</gene>
<dbReference type="InterPro" id="IPR030678">
    <property type="entry name" value="Peptide/Ni-bd"/>
</dbReference>
<dbReference type="PIRSF" id="PIRSF002741">
    <property type="entry name" value="MppA"/>
    <property type="match status" value="1"/>
</dbReference>
<evidence type="ECO:0000259" key="9">
    <source>
        <dbReference type="Pfam" id="PF00496"/>
    </source>
</evidence>
<protein>
    <recommendedName>
        <fullName evidence="5">Glutathione-binding protein GsiB</fullName>
    </recommendedName>
</protein>
<dbReference type="PANTHER" id="PTHR30290:SF32">
    <property type="entry name" value="GLUTATHIONE-BINDING PROTEIN GSIB"/>
    <property type="match status" value="1"/>
</dbReference>
<dbReference type="CDD" id="cd08499">
    <property type="entry name" value="PBP2_Ylib_like"/>
    <property type="match status" value="1"/>
</dbReference>
<dbReference type="InterPro" id="IPR039424">
    <property type="entry name" value="SBP_5"/>
</dbReference>
<dbReference type="EMBL" id="JBHTCO010000045">
    <property type="protein sequence ID" value="MFC7395429.1"/>
    <property type="molecule type" value="Genomic_DNA"/>
</dbReference>
<dbReference type="Gene3D" id="3.90.76.10">
    <property type="entry name" value="Dipeptide-binding Protein, Domain 1"/>
    <property type="match status" value="1"/>
</dbReference>
<keyword evidence="8" id="KW-0574">Periplasm</keyword>
<dbReference type="Gene3D" id="3.10.105.10">
    <property type="entry name" value="Dipeptide-binding Protein, Domain 3"/>
    <property type="match status" value="1"/>
</dbReference>
<evidence type="ECO:0000313" key="11">
    <source>
        <dbReference type="Proteomes" id="UP001596505"/>
    </source>
</evidence>
<name>A0ABW2Q278_9BACL</name>
<evidence type="ECO:0000256" key="8">
    <source>
        <dbReference type="ARBA" id="ARBA00022764"/>
    </source>
</evidence>
<comment type="similarity">
    <text evidence="4">Belongs to the bacterial solute-binding protein 5 family.</text>
</comment>
<evidence type="ECO:0000256" key="1">
    <source>
        <dbReference type="ARBA" id="ARBA00003489"/>
    </source>
</evidence>
<dbReference type="RefSeq" id="WP_380970005.1">
    <property type="nucleotide sequence ID" value="NZ_JBHTCO010000045.1"/>
</dbReference>
<keyword evidence="7" id="KW-0732">Signal</keyword>
<evidence type="ECO:0000256" key="4">
    <source>
        <dbReference type="ARBA" id="ARBA00005695"/>
    </source>
</evidence>
<keyword evidence="6" id="KW-0813">Transport</keyword>
<dbReference type="PANTHER" id="PTHR30290">
    <property type="entry name" value="PERIPLASMIC BINDING COMPONENT OF ABC TRANSPORTER"/>
    <property type="match status" value="1"/>
</dbReference>